<dbReference type="GO" id="GO:0004331">
    <property type="term" value="F:fructose-2,6-bisphosphate 2-phosphatase activity"/>
    <property type="evidence" value="ECO:0007669"/>
    <property type="project" value="TreeGrafter"/>
</dbReference>
<feature type="compositionally biased region" description="Basic residues" evidence="4">
    <location>
        <begin position="285"/>
        <end position="296"/>
    </location>
</feature>
<comment type="caution">
    <text evidence="5">The sequence shown here is derived from an EMBL/GenBank/DDBJ whole genome shotgun (WGS) entry which is preliminary data.</text>
</comment>
<protein>
    <submittedName>
        <fullName evidence="5">Uncharacterized protein</fullName>
    </submittedName>
</protein>
<dbReference type="Pfam" id="PF00300">
    <property type="entry name" value="His_Phos_1"/>
    <property type="match status" value="1"/>
</dbReference>
<dbReference type="GO" id="GO:0005829">
    <property type="term" value="C:cytosol"/>
    <property type="evidence" value="ECO:0007669"/>
    <property type="project" value="TreeGrafter"/>
</dbReference>
<dbReference type="OrthoDB" id="354304at2759"/>
<dbReference type="CDD" id="cd07067">
    <property type="entry name" value="HP_PGM_like"/>
    <property type="match status" value="1"/>
</dbReference>
<feature type="binding site" evidence="3">
    <location>
        <position position="120"/>
    </location>
    <ligand>
        <name>substrate</name>
    </ligand>
</feature>
<dbReference type="STRING" id="329046.A0A1Y2BZF3"/>
<feature type="active site" description="Tele-phosphohistidine intermediate" evidence="2">
    <location>
        <position position="36"/>
    </location>
</feature>
<evidence type="ECO:0000313" key="6">
    <source>
        <dbReference type="Proteomes" id="UP000193642"/>
    </source>
</evidence>
<dbReference type="Proteomes" id="UP000193642">
    <property type="component" value="Unassembled WGS sequence"/>
</dbReference>
<dbReference type="SUPFAM" id="SSF53254">
    <property type="entry name" value="Phosphoglycerate mutase-like"/>
    <property type="match status" value="1"/>
</dbReference>
<feature type="active site" description="Proton donor/acceptor" evidence="2">
    <location>
        <position position="109"/>
    </location>
</feature>
<dbReference type="SMART" id="SM00855">
    <property type="entry name" value="PGAM"/>
    <property type="match status" value="1"/>
</dbReference>
<dbReference type="GO" id="GO:0045820">
    <property type="term" value="P:negative regulation of glycolytic process"/>
    <property type="evidence" value="ECO:0007669"/>
    <property type="project" value="TreeGrafter"/>
</dbReference>
<dbReference type="GO" id="GO:0043456">
    <property type="term" value="P:regulation of pentose-phosphate shunt"/>
    <property type="evidence" value="ECO:0007669"/>
    <property type="project" value="TreeGrafter"/>
</dbReference>
<dbReference type="InterPro" id="IPR029033">
    <property type="entry name" value="His_PPase_superfam"/>
</dbReference>
<proteinExistence type="predicted"/>
<dbReference type="InterPro" id="IPR051695">
    <property type="entry name" value="Phosphoglycerate_Mutase"/>
</dbReference>
<evidence type="ECO:0000313" key="5">
    <source>
        <dbReference type="EMBL" id="ORY40139.1"/>
    </source>
</evidence>
<reference evidence="5 6" key="1">
    <citation type="submission" date="2016-07" db="EMBL/GenBank/DDBJ databases">
        <title>Pervasive Adenine N6-methylation of Active Genes in Fungi.</title>
        <authorList>
            <consortium name="DOE Joint Genome Institute"/>
            <person name="Mondo S.J."/>
            <person name="Dannebaum R.O."/>
            <person name="Kuo R.C."/>
            <person name="Labutti K."/>
            <person name="Haridas S."/>
            <person name="Kuo A."/>
            <person name="Salamov A."/>
            <person name="Ahrendt S.R."/>
            <person name="Lipzen A."/>
            <person name="Sullivan W."/>
            <person name="Andreopoulos W.B."/>
            <person name="Clum A."/>
            <person name="Lindquist E."/>
            <person name="Daum C."/>
            <person name="Ramamoorthy G.K."/>
            <person name="Gryganskyi A."/>
            <person name="Culley D."/>
            <person name="Magnuson J.K."/>
            <person name="James T.Y."/>
            <person name="O'Malley M.A."/>
            <person name="Stajich J.E."/>
            <person name="Spatafora J.W."/>
            <person name="Visel A."/>
            <person name="Grigoriev I.V."/>
        </authorList>
    </citation>
    <scope>NUCLEOTIDE SEQUENCE [LARGE SCALE GENOMIC DNA]</scope>
    <source>
        <strain evidence="5 6">JEL800</strain>
    </source>
</reference>
<organism evidence="5 6">
    <name type="scientific">Rhizoclosmatium globosum</name>
    <dbReference type="NCBI Taxonomy" id="329046"/>
    <lineage>
        <taxon>Eukaryota</taxon>
        <taxon>Fungi</taxon>
        <taxon>Fungi incertae sedis</taxon>
        <taxon>Chytridiomycota</taxon>
        <taxon>Chytridiomycota incertae sedis</taxon>
        <taxon>Chytridiomycetes</taxon>
        <taxon>Chytridiales</taxon>
        <taxon>Chytriomycetaceae</taxon>
        <taxon>Rhizoclosmatium</taxon>
    </lineage>
</organism>
<evidence type="ECO:0000256" key="2">
    <source>
        <dbReference type="PIRSR" id="PIRSR613078-1"/>
    </source>
</evidence>
<keyword evidence="6" id="KW-1185">Reference proteome</keyword>
<evidence type="ECO:0000256" key="3">
    <source>
        <dbReference type="PIRSR" id="PIRSR613078-2"/>
    </source>
</evidence>
<sequence>MAPAQPQLKTEQPIAPPQQDLHVYSHVCLRVTMVRHIVRKQGLTRFTRVEDEDLTEYGILQAKALAHRFGKQKFDHIITSDLKRCVQTTHEIEKKQKDAKVSIDVRLREQHLADLAGKTKPAMLKHLKENDKNRDEYLKSKGGETSQVFKARVYDFYEDLILNHLVEPHNKFLDKLSDQEAERERQQKIKQGVAPTPLPTPADPAFPNEAKSPSSNAMQSQQPAPLTKSHSLPAPTTPPPLLVTSKTNTTLTITTTPSPRSPSFLIPHPLLTPTSPTTTPLHVQQQHHHRRRRRPAKFLPKTFSNYPRRPSPHPLHPPPKRPLLPNDTPHPVPPHNLPQTNRHLRIRDPQVFLGEWGVGVGWRDWVVNCVSHLARVRELCGDGVERDKARLEKGKGVWGRPGVVEDGGGKRGLPGLPEKVGNHGEYVADSSSQWYQTPQVSPESRNLPVGESPVVPKRSLGW</sequence>
<evidence type="ECO:0000256" key="1">
    <source>
        <dbReference type="ARBA" id="ARBA00022801"/>
    </source>
</evidence>
<keyword evidence="1" id="KW-0378">Hydrolase</keyword>
<dbReference type="EMBL" id="MCGO01000036">
    <property type="protein sequence ID" value="ORY40139.1"/>
    <property type="molecule type" value="Genomic_DNA"/>
</dbReference>
<feature type="compositionally biased region" description="Polar residues" evidence="4">
    <location>
        <begin position="429"/>
        <end position="444"/>
    </location>
</feature>
<feature type="compositionally biased region" description="Low complexity" evidence="4">
    <location>
        <begin position="242"/>
        <end position="284"/>
    </location>
</feature>
<dbReference type="InterPro" id="IPR013078">
    <property type="entry name" value="His_Pase_superF_clade-1"/>
</dbReference>
<feature type="region of interest" description="Disordered" evidence="4">
    <location>
        <begin position="400"/>
        <end position="462"/>
    </location>
</feature>
<feature type="compositionally biased region" description="Basic and acidic residues" evidence="4">
    <location>
        <begin position="178"/>
        <end position="187"/>
    </location>
</feature>
<evidence type="ECO:0000256" key="4">
    <source>
        <dbReference type="SAM" id="MobiDB-lite"/>
    </source>
</evidence>
<feature type="compositionally biased region" description="Polar residues" evidence="4">
    <location>
        <begin position="211"/>
        <end position="230"/>
    </location>
</feature>
<accession>A0A1Y2BZF3</accession>
<feature type="compositionally biased region" description="Pro residues" evidence="4">
    <location>
        <begin position="312"/>
        <end position="336"/>
    </location>
</feature>
<dbReference type="PANTHER" id="PTHR46517">
    <property type="entry name" value="FRUCTOSE-2,6-BISPHOSPHATASE TIGAR"/>
    <property type="match status" value="1"/>
</dbReference>
<name>A0A1Y2BZF3_9FUNG</name>
<gene>
    <name evidence="5" type="ORF">BCR33DRAFT_370477</name>
</gene>
<dbReference type="PANTHER" id="PTHR46517:SF1">
    <property type="entry name" value="FRUCTOSE-2,6-BISPHOSPHATASE TIGAR"/>
    <property type="match status" value="1"/>
</dbReference>
<dbReference type="Gene3D" id="3.40.50.1240">
    <property type="entry name" value="Phosphoglycerate mutase-like"/>
    <property type="match status" value="1"/>
</dbReference>
<feature type="region of interest" description="Disordered" evidence="4">
    <location>
        <begin position="178"/>
        <end position="340"/>
    </location>
</feature>
<feature type="binding site" evidence="3">
    <location>
        <position position="84"/>
    </location>
    <ligand>
        <name>substrate</name>
    </ligand>
</feature>
<dbReference type="AlphaFoldDB" id="A0A1Y2BZF3"/>